<dbReference type="GO" id="GO:0005783">
    <property type="term" value="C:endoplasmic reticulum"/>
    <property type="evidence" value="ECO:0007669"/>
    <property type="project" value="TreeGrafter"/>
</dbReference>
<sequence>MFGDTPPTPVALLESADQDVLESVDLNDLSGGIRSKGSGEASGHTSGDETTTSSDLEVMGSPIFSQSLVPASSVPSYLPVSFNVLPPSGSLRPPSSDSTGKSHSTRKGNGAGLQHQRTLSDTSSICSVDNPTQELERAYKKLMEMKNLCDNKDTKLLNLSRALAESKEQEAAATTALEENQREWRAERAAWEKQAKAMDTTVAQIKRSCEVRLKEKEDLIVELRAEGEKLSKQQLNQTTIIKKLRNNEKELESQLVERKNCIESQEQTISQLEEQIEALEEKENESGELVHSLYSRIAALEKEVATANSALEDAREEMDVMRASVEASHIEVRQMHKVENESRVSKNAIRSLTEELEQVKAQSAAERSEIEAREMSLRAEVEDLKLRLADAEESKATDAAFQKAEILKLQSCLFASEERNQALISELGAASRPLMKQIESLQAHLRSQQGMAEKHERQLQERIAEFEREVRHCKEEVHVAVDLKEKKEREAEKAREEAEEERALRQKADEERQGLRTELAKIKMEFDQAKVEFASASEQRASELQAVERQLASLRTELTLEREQRRAKEMEETSSMLSADAARTSGVGNRAEDDSMRKEGDSPTPSLAKCFSDTKLSSDAIPTRNPWPSLEFEDSFLETASVTSTSLLTMPNLPTHLDSLQTEVKLRTGEVQQLQSDVSQLRRLRDGMNREVTELTRENEQLQAQLEELVLLRDSFRSLEENYNALLQMFGEKVEENEELKMDLQDIKEAYKLQIDQLTSTAQSSS</sequence>
<dbReference type="EMBL" id="OB663738">
    <property type="protein sequence ID" value="CAD7231649.1"/>
    <property type="molecule type" value="Genomic_DNA"/>
</dbReference>
<accession>A0A7R8ZTX3</accession>
<feature type="compositionally biased region" description="Basic and acidic residues" evidence="5">
    <location>
        <begin position="562"/>
        <end position="571"/>
    </location>
</feature>
<evidence type="ECO:0000256" key="3">
    <source>
        <dbReference type="ARBA" id="ARBA00023054"/>
    </source>
</evidence>
<evidence type="ECO:0000256" key="2">
    <source>
        <dbReference type="ARBA" id="ARBA00023034"/>
    </source>
</evidence>
<comment type="subcellular location">
    <subcellularLocation>
        <location evidence="1">Golgi apparatus</location>
    </subcellularLocation>
</comment>
<evidence type="ECO:0000256" key="4">
    <source>
        <dbReference type="SAM" id="Coils"/>
    </source>
</evidence>
<feature type="region of interest" description="Disordered" evidence="5">
    <location>
        <begin position="562"/>
        <end position="610"/>
    </location>
</feature>
<feature type="region of interest" description="Disordered" evidence="5">
    <location>
        <begin position="89"/>
        <end position="127"/>
    </location>
</feature>
<evidence type="ECO:0000256" key="1">
    <source>
        <dbReference type="ARBA" id="ARBA00004555"/>
    </source>
</evidence>
<keyword evidence="2" id="KW-0333">Golgi apparatus</keyword>
<feature type="compositionally biased region" description="Low complexity" evidence="5">
    <location>
        <begin position="89"/>
        <end position="98"/>
    </location>
</feature>
<dbReference type="Pfam" id="PF12329">
    <property type="entry name" value="TMF_DNA_bd"/>
    <property type="match status" value="1"/>
</dbReference>
<feature type="coiled-coil region" evidence="4">
    <location>
        <begin position="671"/>
        <end position="761"/>
    </location>
</feature>
<dbReference type="Pfam" id="PF12325">
    <property type="entry name" value="TMF_TATA_bd"/>
    <property type="match status" value="1"/>
</dbReference>
<keyword evidence="3 4" id="KW-0175">Coiled coil</keyword>
<feature type="compositionally biased region" description="Polar residues" evidence="5">
    <location>
        <begin position="115"/>
        <end position="127"/>
    </location>
</feature>
<feature type="coiled-coil region" evidence="4">
    <location>
        <begin position="163"/>
        <end position="394"/>
    </location>
</feature>
<dbReference type="InterPro" id="IPR022092">
    <property type="entry name" value="TMF_DNA-bd"/>
</dbReference>
<dbReference type="PANTHER" id="PTHR46515:SF1">
    <property type="entry name" value="TATA ELEMENT MODULATORY FACTOR"/>
    <property type="match status" value="1"/>
</dbReference>
<feature type="region of interest" description="Disordered" evidence="5">
    <location>
        <begin position="487"/>
        <end position="510"/>
    </location>
</feature>
<feature type="compositionally biased region" description="Polar residues" evidence="5">
    <location>
        <begin position="43"/>
        <end position="55"/>
    </location>
</feature>
<evidence type="ECO:0000256" key="5">
    <source>
        <dbReference type="SAM" id="MobiDB-lite"/>
    </source>
</evidence>
<dbReference type="InterPro" id="IPR052602">
    <property type="entry name" value="Growth_transcription_reg"/>
</dbReference>
<dbReference type="AlphaFoldDB" id="A0A7R8ZTX3"/>
<dbReference type="PANTHER" id="PTHR46515">
    <property type="entry name" value="TATA ELEMENT MODULATORY FACTOR TMF1"/>
    <property type="match status" value="1"/>
</dbReference>
<reference evidence="6" key="1">
    <citation type="submission" date="2020-11" db="EMBL/GenBank/DDBJ databases">
        <authorList>
            <person name="Tran Van P."/>
        </authorList>
    </citation>
    <scope>NUCLEOTIDE SEQUENCE</scope>
</reference>
<feature type="compositionally biased region" description="Basic and acidic residues" evidence="5">
    <location>
        <begin position="590"/>
        <end position="601"/>
    </location>
</feature>
<proteinExistence type="predicted"/>
<dbReference type="GO" id="GO:0005794">
    <property type="term" value="C:Golgi apparatus"/>
    <property type="evidence" value="ECO:0007669"/>
    <property type="project" value="UniProtKB-SubCell"/>
</dbReference>
<protein>
    <submittedName>
        <fullName evidence="6">Uncharacterized protein</fullName>
    </submittedName>
</protein>
<name>A0A7R8ZTX3_9CRUS</name>
<gene>
    <name evidence="6" type="ORF">CTOB1V02_LOCUS9495</name>
</gene>
<dbReference type="InterPro" id="IPR022091">
    <property type="entry name" value="TMF_TATA-bd"/>
</dbReference>
<feature type="region of interest" description="Disordered" evidence="5">
    <location>
        <begin position="24"/>
        <end position="55"/>
    </location>
</feature>
<dbReference type="OrthoDB" id="74178at2759"/>
<organism evidence="6">
    <name type="scientific">Cyprideis torosa</name>
    <dbReference type="NCBI Taxonomy" id="163714"/>
    <lineage>
        <taxon>Eukaryota</taxon>
        <taxon>Metazoa</taxon>
        <taxon>Ecdysozoa</taxon>
        <taxon>Arthropoda</taxon>
        <taxon>Crustacea</taxon>
        <taxon>Oligostraca</taxon>
        <taxon>Ostracoda</taxon>
        <taxon>Podocopa</taxon>
        <taxon>Podocopida</taxon>
        <taxon>Cytherocopina</taxon>
        <taxon>Cytheroidea</taxon>
        <taxon>Cytherideidae</taxon>
        <taxon>Cyprideis</taxon>
    </lineage>
</organism>
<evidence type="ECO:0000313" key="6">
    <source>
        <dbReference type="EMBL" id="CAD7231649.1"/>
    </source>
</evidence>